<feature type="domain" description="HTH araC/xylS-type" evidence="4">
    <location>
        <begin position="164"/>
        <end position="261"/>
    </location>
</feature>
<evidence type="ECO:0000256" key="1">
    <source>
        <dbReference type="ARBA" id="ARBA00023015"/>
    </source>
</evidence>
<sequence length="261" mass="28191">MKTARDFNLIPSHVDGIDVMMADSARAFGRHTHDEFGIGLIERGAQKSASGRGIVEAGAGDLITVNPGEVHDGKPFDASGRRWRMLYIAPDRLLDAAADIEPGASFEFEAPVIRDARLSARFRTLFNAVTTEDALRSETALLTLAVQLMKPSRAGKPAVNAGVAAAREHIDDDPAASPTLRDLAARAGLSRYQFLRAFTHLTGLPPHAYLLQRRVQHARQLVRDGLPLAEAAAASGFADQSHMTRCFVRSFGLTPGAFAPR</sequence>
<dbReference type="SMART" id="SM00342">
    <property type="entry name" value="HTH_ARAC"/>
    <property type="match status" value="1"/>
</dbReference>
<dbReference type="Pfam" id="PF12833">
    <property type="entry name" value="HTH_18"/>
    <property type="match status" value="1"/>
</dbReference>
<evidence type="ECO:0000256" key="3">
    <source>
        <dbReference type="ARBA" id="ARBA00023163"/>
    </source>
</evidence>
<evidence type="ECO:0000256" key="2">
    <source>
        <dbReference type="ARBA" id="ARBA00023125"/>
    </source>
</evidence>
<keyword evidence="1" id="KW-0805">Transcription regulation</keyword>
<dbReference type="Proteomes" id="UP001606134">
    <property type="component" value="Unassembled WGS sequence"/>
</dbReference>
<dbReference type="Gene3D" id="1.10.10.60">
    <property type="entry name" value="Homeodomain-like"/>
    <property type="match status" value="2"/>
</dbReference>
<dbReference type="InterPro" id="IPR003313">
    <property type="entry name" value="AraC-bd"/>
</dbReference>
<accession>A0ABW7HC91</accession>
<proteinExistence type="predicted"/>
<dbReference type="PANTHER" id="PTHR46796:SF2">
    <property type="entry name" value="TRANSCRIPTIONAL REGULATORY PROTEIN"/>
    <property type="match status" value="1"/>
</dbReference>
<name>A0ABW7HC91_9BURK</name>
<dbReference type="RefSeq" id="WP_394409264.1">
    <property type="nucleotide sequence ID" value="NZ_JBIGIC010000004.1"/>
</dbReference>
<gene>
    <name evidence="5" type="ORF">ACG04R_10485</name>
</gene>
<keyword evidence="2" id="KW-0238">DNA-binding</keyword>
<dbReference type="InterPro" id="IPR050204">
    <property type="entry name" value="AraC_XylS_family_regulators"/>
</dbReference>
<dbReference type="InterPro" id="IPR009057">
    <property type="entry name" value="Homeodomain-like_sf"/>
</dbReference>
<dbReference type="PROSITE" id="PS01124">
    <property type="entry name" value="HTH_ARAC_FAMILY_2"/>
    <property type="match status" value="1"/>
</dbReference>
<evidence type="ECO:0000313" key="5">
    <source>
        <dbReference type="EMBL" id="MFG6487102.1"/>
    </source>
</evidence>
<comment type="caution">
    <text evidence="5">The sequence shown here is derived from an EMBL/GenBank/DDBJ whole genome shotgun (WGS) entry which is preliminary data.</text>
</comment>
<dbReference type="InterPro" id="IPR037923">
    <property type="entry name" value="HTH-like"/>
</dbReference>
<dbReference type="SUPFAM" id="SSF51215">
    <property type="entry name" value="Regulatory protein AraC"/>
    <property type="match status" value="1"/>
</dbReference>
<dbReference type="SUPFAM" id="SSF46689">
    <property type="entry name" value="Homeodomain-like"/>
    <property type="match status" value="2"/>
</dbReference>
<evidence type="ECO:0000313" key="6">
    <source>
        <dbReference type="Proteomes" id="UP001606134"/>
    </source>
</evidence>
<dbReference type="InterPro" id="IPR018060">
    <property type="entry name" value="HTH_AraC"/>
</dbReference>
<organism evidence="5 6">
    <name type="scientific">Pelomonas candidula</name>
    <dbReference type="NCBI Taxonomy" id="3299025"/>
    <lineage>
        <taxon>Bacteria</taxon>
        <taxon>Pseudomonadati</taxon>
        <taxon>Pseudomonadota</taxon>
        <taxon>Betaproteobacteria</taxon>
        <taxon>Burkholderiales</taxon>
        <taxon>Sphaerotilaceae</taxon>
        <taxon>Roseateles</taxon>
    </lineage>
</organism>
<reference evidence="5 6" key="1">
    <citation type="submission" date="2024-08" db="EMBL/GenBank/DDBJ databases">
        <authorList>
            <person name="Lu H."/>
        </authorList>
    </citation>
    <scope>NUCLEOTIDE SEQUENCE [LARGE SCALE GENOMIC DNA]</scope>
    <source>
        <strain evidence="5 6">BYS78W</strain>
    </source>
</reference>
<protein>
    <submittedName>
        <fullName evidence="5">AraC family ligand binding domain-containing protein</fullName>
    </submittedName>
</protein>
<keyword evidence="6" id="KW-1185">Reference proteome</keyword>
<keyword evidence="3" id="KW-0804">Transcription</keyword>
<dbReference type="EMBL" id="JBIGIC010000004">
    <property type="protein sequence ID" value="MFG6487102.1"/>
    <property type="molecule type" value="Genomic_DNA"/>
</dbReference>
<evidence type="ECO:0000259" key="4">
    <source>
        <dbReference type="PROSITE" id="PS01124"/>
    </source>
</evidence>
<dbReference type="PANTHER" id="PTHR46796">
    <property type="entry name" value="HTH-TYPE TRANSCRIPTIONAL ACTIVATOR RHAS-RELATED"/>
    <property type="match status" value="1"/>
</dbReference>
<dbReference type="Pfam" id="PF02311">
    <property type="entry name" value="AraC_binding"/>
    <property type="match status" value="1"/>
</dbReference>